<evidence type="ECO:0000256" key="6">
    <source>
        <dbReference type="RuleBase" id="RU361157"/>
    </source>
</evidence>
<feature type="transmembrane region" description="Helical" evidence="6">
    <location>
        <begin position="207"/>
        <end position="229"/>
    </location>
</feature>
<dbReference type="InterPro" id="IPR051784">
    <property type="entry name" value="Nod_factor_ABC_transporter"/>
</dbReference>
<protein>
    <recommendedName>
        <fullName evidence="6">Transport permease protein</fullName>
    </recommendedName>
</protein>
<comment type="similarity">
    <text evidence="6">Belongs to the ABC-2 integral membrane protein family.</text>
</comment>
<reference evidence="9 10" key="1">
    <citation type="submission" date="2024-01" db="EMBL/GenBank/DDBJ databases">
        <title>Genome insights into Plantactinospora sonchi sp. nov.</title>
        <authorList>
            <person name="Wang L."/>
        </authorList>
    </citation>
    <scope>NUCLEOTIDE SEQUENCE [LARGE SCALE GENOMIC DNA]</scope>
    <source>
        <strain evidence="9 10">NEAU-QY2</strain>
    </source>
</reference>
<keyword evidence="3 6" id="KW-1133">Transmembrane helix</keyword>
<name>A0ABU7RYR2_9ACTN</name>
<feature type="transmembrane region" description="Helical" evidence="6">
    <location>
        <begin position="55"/>
        <end position="76"/>
    </location>
</feature>
<evidence type="ECO:0000256" key="2">
    <source>
        <dbReference type="ARBA" id="ARBA00022692"/>
    </source>
</evidence>
<proteinExistence type="inferred from homology"/>
<keyword evidence="10" id="KW-1185">Reference proteome</keyword>
<comment type="caution">
    <text evidence="9">The sequence shown here is derived from an EMBL/GenBank/DDBJ whole genome shotgun (WGS) entry which is preliminary data.</text>
</comment>
<dbReference type="InterPro" id="IPR047817">
    <property type="entry name" value="ABC2_TM_bact-type"/>
</dbReference>
<keyword evidence="6" id="KW-0813">Transport</keyword>
<comment type="subcellular location">
    <subcellularLocation>
        <location evidence="6">Cell membrane</location>
        <topology evidence="6">Multi-pass membrane protein</topology>
    </subcellularLocation>
    <subcellularLocation>
        <location evidence="1">Membrane</location>
        <topology evidence="1">Multi-pass membrane protein</topology>
    </subcellularLocation>
</comment>
<feature type="transmembrane region" description="Helical" evidence="6">
    <location>
        <begin position="173"/>
        <end position="195"/>
    </location>
</feature>
<dbReference type="PIRSF" id="PIRSF006648">
    <property type="entry name" value="DrrB"/>
    <property type="match status" value="1"/>
</dbReference>
<dbReference type="RefSeq" id="WP_331216753.1">
    <property type="nucleotide sequence ID" value="NZ_JAZGQK010000021.1"/>
</dbReference>
<keyword evidence="4 6" id="KW-0472">Membrane</keyword>
<evidence type="ECO:0000256" key="7">
    <source>
        <dbReference type="SAM" id="MobiDB-lite"/>
    </source>
</evidence>
<feature type="region of interest" description="Disordered" evidence="7">
    <location>
        <begin position="1"/>
        <end position="32"/>
    </location>
</feature>
<keyword evidence="2 6" id="KW-0812">Transmembrane</keyword>
<dbReference type="EMBL" id="JAZGQK010000021">
    <property type="protein sequence ID" value="MEE6261675.1"/>
    <property type="molecule type" value="Genomic_DNA"/>
</dbReference>
<dbReference type="InterPro" id="IPR000412">
    <property type="entry name" value="ABC_2_transport"/>
</dbReference>
<dbReference type="Pfam" id="PF01061">
    <property type="entry name" value="ABC2_membrane"/>
    <property type="match status" value="1"/>
</dbReference>
<dbReference type="PANTHER" id="PTHR43229:SF3">
    <property type="entry name" value="ABC-TYPE MULTIDRUG TRANSPORT SYSTEM, PERMEASE COMPONENT"/>
    <property type="match status" value="1"/>
</dbReference>
<dbReference type="InterPro" id="IPR013525">
    <property type="entry name" value="ABC2_TM"/>
</dbReference>
<dbReference type="Proteomes" id="UP001332243">
    <property type="component" value="Unassembled WGS sequence"/>
</dbReference>
<dbReference type="PROSITE" id="PS51012">
    <property type="entry name" value="ABC_TM2"/>
    <property type="match status" value="1"/>
</dbReference>
<dbReference type="PANTHER" id="PTHR43229">
    <property type="entry name" value="NODULATION PROTEIN J"/>
    <property type="match status" value="1"/>
</dbReference>
<gene>
    <name evidence="9" type="ORF">V1633_24635</name>
</gene>
<evidence type="ECO:0000313" key="10">
    <source>
        <dbReference type="Proteomes" id="UP001332243"/>
    </source>
</evidence>
<evidence type="ECO:0000256" key="5">
    <source>
        <dbReference type="ARBA" id="ARBA00023251"/>
    </source>
</evidence>
<keyword evidence="5" id="KW-0046">Antibiotic resistance</keyword>
<evidence type="ECO:0000256" key="4">
    <source>
        <dbReference type="ARBA" id="ARBA00023136"/>
    </source>
</evidence>
<accession>A0ABU7RYR2</accession>
<evidence type="ECO:0000256" key="1">
    <source>
        <dbReference type="ARBA" id="ARBA00004141"/>
    </source>
</evidence>
<sequence>MTAVSEGARPTPEPSAVAVPTGDHERSGARPPGLVRVAAARTRVEFLSFVRERSAMVFTFVFPLALLVIFGSALHGQPVAEGVVYEQYFVAGMIAAGLFGCSFQNLAIVIPIERDVGGLKRLAGTPMPKSAYFAGKIVMVAFTALVQSALLIGIGVVFYGLTLPTTVGPWLTFFWVAGLGTIACTLLGIGVAGIVKNGRTAPAVVSPLATVLQFISGVFFVFATLPTWMQSIGAVFPLKWMTQGMRSVFLPESFAVHEVAGGWEHGRIALVLGAWCLVGLFVAVRTFRWRNRADG</sequence>
<evidence type="ECO:0000313" key="9">
    <source>
        <dbReference type="EMBL" id="MEE6261675.1"/>
    </source>
</evidence>
<feature type="transmembrane region" description="Helical" evidence="6">
    <location>
        <begin position="268"/>
        <end position="287"/>
    </location>
</feature>
<keyword evidence="6" id="KW-1003">Cell membrane</keyword>
<feature type="domain" description="ABC transmembrane type-2" evidence="8">
    <location>
        <begin position="54"/>
        <end position="290"/>
    </location>
</feature>
<evidence type="ECO:0000259" key="8">
    <source>
        <dbReference type="PROSITE" id="PS51012"/>
    </source>
</evidence>
<organism evidence="9 10">
    <name type="scientific">Plantactinospora sonchi</name>
    <dbReference type="NCBI Taxonomy" id="1544735"/>
    <lineage>
        <taxon>Bacteria</taxon>
        <taxon>Bacillati</taxon>
        <taxon>Actinomycetota</taxon>
        <taxon>Actinomycetes</taxon>
        <taxon>Micromonosporales</taxon>
        <taxon>Micromonosporaceae</taxon>
        <taxon>Plantactinospora</taxon>
    </lineage>
</organism>
<feature type="transmembrane region" description="Helical" evidence="6">
    <location>
        <begin position="133"/>
        <end position="161"/>
    </location>
</feature>
<evidence type="ECO:0000256" key="3">
    <source>
        <dbReference type="ARBA" id="ARBA00022989"/>
    </source>
</evidence>
<feature type="transmembrane region" description="Helical" evidence="6">
    <location>
        <begin position="88"/>
        <end position="112"/>
    </location>
</feature>